<dbReference type="GO" id="GO:0016020">
    <property type="term" value="C:membrane"/>
    <property type="evidence" value="ECO:0007669"/>
    <property type="project" value="TreeGrafter"/>
</dbReference>
<comment type="caution">
    <text evidence="5">The sequence shown here is derived from an EMBL/GenBank/DDBJ whole genome shotgun (WGS) entry which is preliminary data.</text>
</comment>
<dbReference type="Pfam" id="PF13193">
    <property type="entry name" value="AMP-binding_C"/>
    <property type="match status" value="1"/>
</dbReference>
<evidence type="ECO:0000256" key="2">
    <source>
        <dbReference type="SAM" id="Coils"/>
    </source>
</evidence>
<sequence length="570" mass="64606">MIKKYPLYDVPKISSIQDMLLRSAKEYSDKIALEDLTDYPIPKATYKELRDFVLRFGKALFEIGLKPRDHIAVIGENRVQWGITYLTAMTFNMVIVPIDKNLTTNEILNIIHESDAKAIVFSNTFKEMLLEKKSSLLKLKYLISMDEEKSDDEVFSMTELINKQNAYLDKLPEIDPTEMAEIIFTSGSLGRAKGVMLSQKNLAANLMAMTSMIRISPEDRFLSVLPIHHTYECTCGFLCPLYAGASAHYARSLKTVVDDLQKVKATILLGVPLLYDKMFKRIYKGIQEDKLKSKIVPPLVKLTNIADAIGWKSAKKIVFGELHKRFGGSIRLFIAGGAAPDPKVAKGLREFGFNFVQGYGLTETAPIVALNRLYAFKDNAAGLPLPGVQIKINNPDQDGVGEIFIKGDNVMLGYYKNPKLTQEAFENGWFKTGDLGFFDEDGFLHIAGRKKNVIIANNGKNVFPEEIEDLLNRSPFIQECMVYGEKDEKHDEVIAVQIVTDAEAFIEYSEKNNVQITPELVNNIISEEIKKVNKELANYKQIKKFYIRETEFEKTTTQKIKRYLVQQQPE</sequence>
<organism evidence="5">
    <name type="scientific">Ignavibacterium album</name>
    <dbReference type="NCBI Taxonomy" id="591197"/>
    <lineage>
        <taxon>Bacteria</taxon>
        <taxon>Pseudomonadati</taxon>
        <taxon>Ignavibacteriota</taxon>
        <taxon>Ignavibacteria</taxon>
        <taxon>Ignavibacteriales</taxon>
        <taxon>Ignavibacteriaceae</taxon>
        <taxon>Ignavibacterium</taxon>
    </lineage>
</organism>
<feature type="coiled-coil region" evidence="2">
    <location>
        <begin position="522"/>
        <end position="549"/>
    </location>
</feature>
<dbReference type="Gene3D" id="3.30.300.30">
    <property type="match status" value="1"/>
</dbReference>
<keyword evidence="2" id="KW-0175">Coiled coil</keyword>
<dbReference type="Gene3D" id="3.40.50.12780">
    <property type="entry name" value="N-terminal domain of ligase-like"/>
    <property type="match status" value="1"/>
</dbReference>
<proteinExistence type="predicted"/>
<dbReference type="InterPro" id="IPR042099">
    <property type="entry name" value="ANL_N_sf"/>
</dbReference>
<dbReference type="AlphaFoldDB" id="A0A832G873"/>
<protein>
    <submittedName>
        <fullName evidence="5">Long-chain fatty acid--CoA ligase</fullName>
    </submittedName>
</protein>
<feature type="domain" description="AMP-binding enzyme C-terminal" evidence="4">
    <location>
        <begin position="466"/>
        <end position="559"/>
    </location>
</feature>
<dbReference type="InterPro" id="IPR045851">
    <property type="entry name" value="AMP-bd_C_sf"/>
</dbReference>
<dbReference type="SUPFAM" id="SSF56801">
    <property type="entry name" value="Acetyl-CoA synthetase-like"/>
    <property type="match status" value="1"/>
</dbReference>
<reference evidence="5" key="1">
    <citation type="journal article" date="2020" name="mSystems">
        <title>Genome- and Community-Level Interaction Insights into Carbon Utilization and Element Cycling Functions of Hydrothermarchaeota in Hydrothermal Sediment.</title>
        <authorList>
            <person name="Zhou Z."/>
            <person name="Liu Y."/>
            <person name="Xu W."/>
            <person name="Pan J."/>
            <person name="Luo Z.H."/>
            <person name="Li M."/>
        </authorList>
    </citation>
    <scope>NUCLEOTIDE SEQUENCE [LARGE SCALE GENOMIC DNA]</scope>
    <source>
        <strain evidence="5">SpSt-500</strain>
    </source>
</reference>
<keyword evidence="5" id="KW-0436">Ligase</keyword>
<evidence type="ECO:0000259" key="3">
    <source>
        <dbReference type="Pfam" id="PF00501"/>
    </source>
</evidence>
<accession>A0A832G873</accession>
<gene>
    <name evidence="5" type="ORF">ENS56_13605</name>
</gene>
<dbReference type="Pfam" id="PF00501">
    <property type="entry name" value="AMP-binding"/>
    <property type="match status" value="1"/>
</dbReference>
<dbReference type="GO" id="GO:0004467">
    <property type="term" value="F:long-chain fatty acid-CoA ligase activity"/>
    <property type="evidence" value="ECO:0007669"/>
    <property type="project" value="UniProtKB-EC"/>
</dbReference>
<dbReference type="EMBL" id="DSVI01000025">
    <property type="protein sequence ID" value="HGT49067.1"/>
    <property type="molecule type" value="Genomic_DNA"/>
</dbReference>
<dbReference type="PANTHER" id="PTHR43272">
    <property type="entry name" value="LONG-CHAIN-FATTY-ACID--COA LIGASE"/>
    <property type="match status" value="1"/>
</dbReference>
<dbReference type="InterPro" id="IPR025110">
    <property type="entry name" value="AMP-bd_C"/>
</dbReference>
<name>A0A832G873_9BACT</name>
<dbReference type="InterPro" id="IPR000873">
    <property type="entry name" value="AMP-dep_synth/lig_dom"/>
</dbReference>
<evidence type="ECO:0000313" key="5">
    <source>
        <dbReference type="EMBL" id="HGT49067.1"/>
    </source>
</evidence>
<dbReference type="PANTHER" id="PTHR43272:SF52">
    <property type="entry name" value="AMP-DEPENDENT SYNTHETASE_LIGASE DOMAIN-CONTAINING PROTEIN"/>
    <property type="match status" value="1"/>
</dbReference>
<comment type="catalytic activity">
    <reaction evidence="1">
        <text>a long-chain fatty acid + ATP + CoA = a long-chain fatty acyl-CoA + AMP + diphosphate</text>
        <dbReference type="Rhea" id="RHEA:15421"/>
        <dbReference type="ChEBI" id="CHEBI:30616"/>
        <dbReference type="ChEBI" id="CHEBI:33019"/>
        <dbReference type="ChEBI" id="CHEBI:57287"/>
        <dbReference type="ChEBI" id="CHEBI:57560"/>
        <dbReference type="ChEBI" id="CHEBI:83139"/>
        <dbReference type="ChEBI" id="CHEBI:456215"/>
        <dbReference type="EC" id="6.2.1.3"/>
    </reaction>
    <physiologicalReaction direction="left-to-right" evidence="1">
        <dbReference type="Rhea" id="RHEA:15422"/>
    </physiologicalReaction>
</comment>
<evidence type="ECO:0000256" key="1">
    <source>
        <dbReference type="ARBA" id="ARBA00024484"/>
    </source>
</evidence>
<feature type="domain" description="AMP-dependent synthetase/ligase" evidence="3">
    <location>
        <begin position="22"/>
        <end position="415"/>
    </location>
</feature>
<evidence type="ECO:0000259" key="4">
    <source>
        <dbReference type="Pfam" id="PF13193"/>
    </source>
</evidence>